<dbReference type="Gene3D" id="2.60.40.4070">
    <property type="match status" value="1"/>
</dbReference>
<dbReference type="Proteomes" id="UP000250918">
    <property type="component" value="Unassembled WGS sequence"/>
</dbReference>
<reference evidence="2 3" key="1">
    <citation type="journal article" date="2018" name="ISME J.">
        <title>A methanotrophic archaeon couples anaerobic oxidation of methane to Fe(III) reduction.</title>
        <authorList>
            <person name="Cai C."/>
            <person name="Leu A.O."/>
            <person name="Xie G.J."/>
            <person name="Guo J."/>
            <person name="Feng Y."/>
            <person name="Zhao J.X."/>
            <person name="Tyson G.W."/>
            <person name="Yuan Z."/>
            <person name="Hu S."/>
        </authorList>
    </citation>
    <scope>NUCLEOTIDE SEQUENCE [LARGE SCALE GENOMIC DNA]</scope>
    <source>
        <strain evidence="2">FeB_12</strain>
    </source>
</reference>
<protein>
    <recommendedName>
        <fullName evidence="1">Secretion system C-terminal sorting domain-containing protein</fullName>
    </recommendedName>
</protein>
<name>A0A855X2L3_9BACT</name>
<feature type="domain" description="Secretion system C-terminal sorting" evidence="1">
    <location>
        <begin position="284"/>
        <end position="358"/>
    </location>
</feature>
<organism evidence="2 3">
    <name type="scientific">candidate division GN15 bacterium</name>
    <dbReference type="NCBI Taxonomy" id="2072418"/>
    <lineage>
        <taxon>Bacteria</taxon>
        <taxon>candidate division GN15</taxon>
    </lineage>
</organism>
<gene>
    <name evidence="2" type="ORF">C3F09_04150</name>
</gene>
<accession>A0A855X2L3</accession>
<proteinExistence type="predicted"/>
<evidence type="ECO:0000313" key="3">
    <source>
        <dbReference type="Proteomes" id="UP000250918"/>
    </source>
</evidence>
<dbReference type="Pfam" id="PF18962">
    <property type="entry name" value="Por_Secre_tail"/>
    <property type="match status" value="1"/>
</dbReference>
<dbReference type="InterPro" id="IPR026444">
    <property type="entry name" value="Secre_tail"/>
</dbReference>
<dbReference type="NCBIfam" id="TIGR04183">
    <property type="entry name" value="Por_Secre_tail"/>
    <property type="match status" value="1"/>
</dbReference>
<evidence type="ECO:0000313" key="2">
    <source>
        <dbReference type="EMBL" id="PWB74273.1"/>
    </source>
</evidence>
<sequence length="362" mass="38799">MPELSPATDSRGREIGGEYVKKFLWMTVFAGLALMAGAASVSAQPYPGPRFVSFCDSTSTYNGVPTPVGSILRAYDPQNVLIGVDTFGVNPTAPAGYFGFMPAYGDDPGTVLDEGAITGDTVHFTINGRAATVVTGDPTWADQVQKRVNLAASAVVALSLVTPPNDTLVTINRTITISIGIRNDGTGLDFYRVTATNGDTAFHTSREDSFVYADSGSTVWVTFDIQTPTFVSGFDTVDVVDYTVYSQVDTTKSVSGTVNVILSLTDIPDHGGNLPEGFALYQNYPNPFNPSTVISYSLPSRTNVQLDVIDLLGRTVQSRDLGAQDAGEHQLQFNASGLASGVYFYRIQTDFGVQSRKMMLLK</sequence>
<dbReference type="EMBL" id="PQAP01000036">
    <property type="protein sequence ID" value="PWB74273.1"/>
    <property type="molecule type" value="Genomic_DNA"/>
</dbReference>
<evidence type="ECO:0000259" key="1">
    <source>
        <dbReference type="Pfam" id="PF18962"/>
    </source>
</evidence>
<dbReference type="AlphaFoldDB" id="A0A855X2L3"/>
<comment type="caution">
    <text evidence="2">The sequence shown here is derived from an EMBL/GenBank/DDBJ whole genome shotgun (WGS) entry which is preliminary data.</text>
</comment>